<evidence type="ECO:0000313" key="1">
    <source>
        <dbReference type="EMBL" id="OQO06866.1"/>
    </source>
</evidence>
<reference evidence="2" key="1">
    <citation type="submission" date="2017-03" db="EMBL/GenBank/DDBJ databases">
        <title>Genomes of endolithic fungi from Antarctica.</title>
        <authorList>
            <person name="Coleine C."/>
            <person name="Masonjones S."/>
            <person name="Stajich J.E."/>
        </authorList>
    </citation>
    <scope>NUCLEOTIDE SEQUENCE [LARGE SCALE GENOMIC DNA]</scope>
    <source>
        <strain evidence="2">CCFEE 5527</strain>
    </source>
</reference>
<dbReference type="AlphaFoldDB" id="A0A1V8T635"/>
<sequence length="260" mass="29173">MGQWWKLINVDKKVERRSRDDLESLLRIPRLRKVRTPAWPIAGLPDSSIGTFIVLPPELVGAITMLLDHQSIICLALTSTYFYRLLISSFRQAIIALTPAWVGDRIVHIGDYAETSPPTCPEFVCQPYTWTPQLSEAEQAQGEAAANPLYHLITERQSDGAQAYGSSVKPLDNILRNLHLKQYVRLEALPESADIEDVGHLIEAYITWTDAHQRVHDRVGCKGPWAGCGLDIVDAADFEEREGWRDVTVEALDLETDKSG</sequence>
<dbReference type="InterPro" id="IPR036047">
    <property type="entry name" value="F-box-like_dom_sf"/>
</dbReference>
<dbReference type="SUPFAM" id="SSF81383">
    <property type="entry name" value="F-box domain"/>
    <property type="match status" value="1"/>
</dbReference>
<proteinExistence type="predicted"/>
<dbReference type="InParanoid" id="A0A1V8T635"/>
<organism evidence="1 2">
    <name type="scientific">Cryoendolithus antarcticus</name>
    <dbReference type="NCBI Taxonomy" id="1507870"/>
    <lineage>
        <taxon>Eukaryota</taxon>
        <taxon>Fungi</taxon>
        <taxon>Dikarya</taxon>
        <taxon>Ascomycota</taxon>
        <taxon>Pezizomycotina</taxon>
        <taxon>Dothideomycetes</taxon>
        <taxon>Dothideomycetidae</taxon>
        <taxon>Cladosporiales</taxon>
        <taxon>Cladosporiaceae</taxon>
        <taxon>Cryoendolithus</taxon>
    </lineage>
</organism>
<comment type="caution">
    <text evidence="1">The sequence shown here is derived from an EMBL/GenBank/DDBJ whole genome shotgun (WGS) entry which is preliminary data.</text>
</comment>
<dbReference type="Proteomes" id="UP000192596">
    <property type="component" value="Unassembled WGS sequence"/>
</dbReference>
<name>A0A1V8T635_9PEZI</name>
<dbReference type="OrthoDB" id="2588098at2759"/>
<evidence type="ECO:0008006" key="3">
    <source>
        <dbReference type="Google" id="ProtNLM"/>
    </source>
</evidence>
<gene>
    <name evidence="1" type="ORF">B0A48_07432</name>
</gene>
<accession>A0A1V8T635</accession>
<dbReference type="EMBL" id="NAJO01000015">
    <property type="protein sequence ID" value="OQO06866.1"/>
    <property type="molecule type" value="Genomic_DNA"/>
</dbReference>
<protein>
    <recommendedName>
        <fullName evidence="3">F-box domain-containing protein</fullName>
    </recommendedName>
</protein>
<dbReference type="CDD" id="cd09917">
    <property type="entry name" value="F-box_SF"/>
    <property type="match status" value="1"/>
</dbReference>
<evidence type="ECO:0000313" key="2">
    <source>
        <dbReference type="Proteomes" id="UP000192596"/>
    </source>
</evidence>
<keyword evidence="2" id="KW-1185">Reference proteome</keyword>